<evidence type="ECO:0000256" key="3">
    <source>
        <dbReference type="ARBA" id="ARBA00022827"/>
    </source>
</evidence>
<protein>
    <recommendedName>
        <fullName evidence="8">All-trans-retinol 13,14-reductase</fullName>
    </recommendedName>
</protein>
<keyword evidence="1" id="KW-0285">Flavoprotein</keyword>
<proteinExistence type="predicted"/>
<keyword evidence="3" id="KW-0274">FAD</keyword>
<keyword evidence="2" id="KW-0732">Signal</keyword>
<evidence type="ECO:0000313" key="7">
    <source>
        <dbReference type="Proteomes" id="UP000218267"/>
    </source>
</evidence>
<reference evidence="6 7" key="1">
    <citation type="journal article" date="2018" name="Mar. Genomics">
        <title>Complete genome sequence of Marinifilaceae bacterium strain SPP2, isolated from the Antarctic marine sediment.</title>
        <authorList>
            <person name="Watanabe M."/>
            <person name="Kojima H."/>
            <person name="Fukui M."/>
        </authorList>
    </citation>
    <scope>NUCLEOTIDE SEQUENCE [LARGE SCALE GENOMIC DNA]</scope>
    <source>
        <strain evidence="6 7">SPP2</strain>
    </source>
</reference>
<keyword evidence="4" id="KW-0521">NADP</keyword>
<dbReference type="AlphaFoldDB" id="A0A1Y1CPU3"/>
<evidence type="ECO:0008006" key="8">
    <source>
        <dbReference type="Google" id="ProtNLM"/>
    </source>
</evidence>
<organism evidence="6 7">
    <name type="scientific">Labilibaculum antarcticum</name>
    <dbReference type="NCBI Taxonomy" id="1717717"/>
    <lineage>
        <taxon>Bacteria</taxon>
        <taxon>Pseudomonadati</taxon>
        <taxon>Bacteroidota</taxon>
        <taxon>Bacteroidia</taxon>
        <taxon>Marinilabiliales</taxon>
        <taxon>Marinifilaceae</taxon>
        <taxon>Labilibaculum</taxon>
    </lineage>
</organism>
<dbReference type="Pfam" id="PF13450">
    <property type="entry name" value="NAD_binding_8"/>
    <property type="match status" value="1"/>
</dbReference>
<gene>
    <name evidence="6" type="ORF">ALGA_4156</name>
</gene>
<evidence type="ECO:0000256" key="4">
    <source>
        <dbReference type="ARBA" id="ARBA00022857"/>
    </source>
</evidence>
<evidence type="ECO:0000256" key="1">
    <source>
        <dbReference type="ARBA" id="ARBA00022630"/>
    </source>
</evidence>
<dbReference type="RefSeq" id="WP_096432768.1">
    <property type="nucleotide sequence ID" value="NZ_AP018042.1"/>
</dbReference>
<dbReference type="PANTHER" id="PTHR46091:SF3">
    <property type="entry name" value="AMINE OXIDASE DOMAIN-CONTAINING PROTEIN"/>
    <property type="match status" value="1"/>
</dbReference>
<dbReference type="PROSITE" id="PS51257">
    <property type="entry name" value="PROKAR_LIPOPROTEIN"/>
    <property type="match status" value="1"/>
</dbReference>
<dbReference type="InterPro" id="IPR036188">
    <property type="entry name" value="FAD/NAD-bd_sf"/>
</dbReference>
<reference evidence="7" key="2">
    <citation type="journal article" date="2020" name="Antonie Van Leeuwenhoek">
        <title>Labilibaculum antarcticum sp. nov., a novel facultative anaerobic, psychrotorelant bacterium isolated from marine sediment of Antarctica.</title>
        <authorList>
            <person name="Watanabe M."/>
            <person name="Kojima H."/>
            <person name="Fukui M."/>
        </authorList>
    </citation>
    <scope>NUCLEOTIDE SEQUENCE [LARGE SCALE GENOMIC DNA]</scope>
    <source>
        <strain evidence="7">SPP2</strain>
    </source>
</reference>
<evidence type="ECO:0000256" key="2">
    <source>
        <dbReference type="ARBA" id="ARBA00022729"/>
    </source>
</evidence>
<dbReference type="Proteomes" id="UP000218267">
    <property type="component" value="Chromosome"/>
</dbReference>
<dbReference type="Gene3D" id="3.50.50.60">
    <property type="entry name" value="FAD/NAD(P)-binding domain"/>
    <property type="match status" value="2"/>
</dbReference>
<dbReference type="KEGG" id="mbas:ALGA_4156"/>
<name>A0A1Y1CPU3_9BACT</name>
<evidence type="ECO:0000313" key="6">
    <source>
        <dbReference type="EMBL" id="BAX82447.1"/>
    </source>
</evidence>
<evidence type="ECO:0000256" key="5">
    <source>
        <dbReference type="ARBA" id="ARBA00023027"/>
    </source>
</evidence>
<dbReference type="OrthoDB" id="9789960at2"/>
<keyword evidence="7" id="KW-1185">Reference proteome</keyword>
<sequence>MAKEKYDIVIVGSGLGGLACAYILGKFAYKVCVLEKHFKTGGNLQTFNRKGCKFDTGMHYVGSLGEGEVLHKFFNYLDLLGKVDARRLDEDAFDVINIAGREYNYAMGYEKFTQSLLRDFPDEEIAILAYADKIRTLGEGSDIFNLREVDLMDTSNMSYYGQSTSDFIASLTENFELRSVLAALNPLYGGGEHTTPLYVHALVNHFFITSAWRLTEGGDQISDALVDSIQGMGGKVFTKAEVVKFHFEGKLMSAVETQNGDLFEAKHFISNMHPSITMDLVPDEKIRKSYKSRLTNLKNTISAFSVYIVLKKNHIPYLNKNYYYYKTNNVWGVDNYDKGDWPQGLMLYFAADKNNPEYAESLTIITYMKYEEVKKWEGTKIECRGEEYLAFKSEKEREVMACVSEVFPDIIDAIDASYTSSPLSFKDYTGTKEGSMYGIVRDCNNPIESYLPSRTKISNLLLTGQSVNLHGITGVLCGALLTCGQLIDINAILQEINSCYPEEYTI</sequence>
<accession>A0A1Y1CPU3</accession>
<dbReference type="SUPFAM" id="SSF51905">
    <property type="entry name" value="FAD/NAD(P)-binding domain"/>
    <property type="match status" value="1"/>
</dbReference>
<dbReference type="InterPro" id="IPR052206">
    <property type="entry name" value="Retinol_saturase"/>
</dbReference>
<dbReference type="EMBL" id="AP018042">
    <property type="protein sequence ID" value="BAX82447.1"/>
    <property type="molecule type" value="Genomic_DNA"/>
</dbReference>
<keyword evidence="5" id="KW-0520">NAD</keyword>
<dbReference type="PANTHER" id="PTHR46091">
    <property type="entry name" value="BLR7054 PROTEIN"/>
    <property type="match status" value="1"/>
</dbReference>